<dbReference type="RefSeq" id="WP_074772579.1">
    <property type="nucleotide sequence ID" value="NZ_FNKP01000003.1"/>
</dbReference>
<keyword evidence="2" id="KW-1185">Reference proteome</keyword>
<evidence type="ECO:0000313" key="2">
    <source>
        <dbReference type="Proteomes" id="UP000183487"/>
    </source>
</evidence>
<dbReference type="Proteomes" id="UP000183487">
    <property type="component" value="Unassembled WGS sequence"/>
</dbReference>
<name>A0A1H1JPN1_9BURK</name>
<organism evidence="1 2">
    <name type="scientific">Paraburkholderia fungorum</name>
    <dbReference type="NCBI Taxonomy" id="134537"/>
    <lineage>
        <taxon>Bacteria</taxon>
        <taxon>Pseudomonadati</taxon>
        <taxon>Pseudomonadota</taxon>
        <taxon>Betaproteobacteria</taxon>
        <taxon>Burkholderiales</taxon>
        <taxon>Burkholderiaceae</taxon>
        <taxon>Paraburkholderia</taxon>
    </lineage>
</organism>
<proteinExistence type="predicted"/>
<gene>
    <name evidence="1" type="ORF">SAMN05443245_7066</name>
</gene>
<evidence type="ECO:0000313" key="1">
    <source>
        <dbReference type="EMBL" id="SDR51953.1"/>
    </source>
</evidence>
<dbReference type="AlphaFoldDB" id="A0A1H1JPN1"/>
<protein>
    <submittedName>
        <fullName evidence="1">Uncharacterized protein</fullName>
    </submittedName>
</protein>
<accession>A0A1H1JPN1</accession>
<reference evidence="2" key="1">
    <citation type="submission" date="2016-10" db="EMBL/GenBank/DDBJ databases">
        <authorList>
            <person name="Varghese N."/>
        </authorList>
    </citation>
    <scope>NUCLEOTIDE SEQUENCE [LARGE SCALE GENOMIC DNA]</scope>
    <source>
        <strain evidence="2">GAS106B</strain>
    </source>
</reference>
<dbReference type="EMBL" id="FNKP01000003">
    <property type="protein sequence ID" value="SDR51953.1"/>
    <property type="molecule type" value="Genomic_DNA"/>
</dbReference>
<sequence>MANSATAIWDGFRHPRNVLRHWVRRQTREIHDERLDEAVVSSVHHANSTERLERIAAYARTGYFHVEYTAGMFVVPLDIPPE</sequence>
<dbReference type="OrthoDB" id="9133649at2"/>